<reference evidence="3" key="1">
    <citation type="journal article" date="2019" name="Int. J. Syst. Evol. Microbiol.">
        <title>The Global Catalogue of Microorganisms (GCM) 10K type strain sequencing project: providing services to taxonomists for standard genome sequencing and annotation.</title>
        <authorList>
            <consortium name="The Broad Institute Genomics Platform"/>
            <consortium name="The Broad Institute Genome Sequencing Center for Infectious Disease"/>
            <person name="Wu L."/>
            <person name="Ma J."/>
        </authorList>
    </citation>
    <scope>NUCLEOTIDE SEQUENCE [LARGE SCALE GENOMIC DNA]</scope>
    <source>
        <strain evidence="3">IBRC-M 10813</strain>
    </source>
</reference>
<proteinExistence type="predicted"/>
<accession>A0ABV8JIA3</accession>
<dbReference type="Proteomes" id="UP001595843">
    <property type="component" value="Unassembled WGS sequence"/>
</dbReference>
<dbReference type="RefSeq" id="WP_380704588.1">
    <property type="nucleotide sequence ID" value="NZ_JBHSAP010000009.1"/>
</dbReference>
<organism evidence="2 3">
    <name type="scientific">Salinithrix halophila</name>
    <dbReference type="NCBI Taxonomy" id="1485204"/>
    <lineage>
        <taxon>Bacteria</taxon>
        <taxon>Bacillati</taxon>
        <taxon>Bacillota</taxon>
        <taxon>Bacilli</taxon>
        <taxon>Bacillales</taxon>
        <taxon>Thermoactinomycetaceae</taxon>
        <taxon>Salinithrix</taxon>
    </lineage>
</organism>
<sequence length="148" mass="16494">MRWVKSIGIGDRLFALAGVTFLGIIIISIPVLALIGVFSVVEVVVPGIEVKSVWGMIWFGIGMLFYVFEGLSIGVVYEIFSEKIVNKKVKFISDFLLSLLLLVIHIYILDYIIDDIVLTFGAVLILSNVFAVAYTIFEKWGESKKEGN</sequence>
<name>A0ABV8JIA3_9BACL</name>
<feature type="transmembrane region" description="Helical" evidence="1">
    <location>
        <begin position="53"/>
        <end position="79"/>
    </location>
</feature>
<keyword evidence="1" id="KW-0472">Membrane</keyword>
<comment type="caution">
    <text evidence="2">The sequence shown here is derived from an EMBL/GenBank/DDBJ whole genome shotgun (WGS) entry which is preliminary data.</text>
</comment>
<evidence type="ECO:0008006" key="4">
    <source>
        <dbReference type="Google" id="ProtNLM"/>
    </source>
</evidence>
<feature type="transmembrane region" description="Helical" evidence="1">
    <location>
        <begin position="116"/>
        <end position="137"/>
    </location>
</feature>
<feature type="transmembrane region" description="Helical" evidence="1">
    <location>
        <begin position="12"/>
        <end position="41"/>
    </location>
</feature>
<keyword evidence="1" id="KW-1133">Transmembrane helix</keyword>
<evidence type="ECO:0000313" key="2">
    <source>
        <dbReference type="EMBL" id="MFC4077079.1"/>
    </source>
</evidence>
<feature type="transmembrane region" description="Helical" evidence="1">
    <location>
        <begin position="91"/>
        <end position="110"/>
    </location>
</feature>
<dbReference type="EMBL" id="JBHSAP010000009">
    <property type="protein sequence ID" value="MFC4077079.1"/>
    <property type="molecule type" value="Genomic_DNA"/>
</dbReference>
<evidence type="ECO:0000256" key="1">
    <source>
        <dbReference type="SAM" id="Phobius"/>
    </source>
</evidence>
<keyword evidence="3" id="KW-1185">Reference proteome</keyword>
<keyword evidence="1" id="KW-0812">Transmembrane</keyword>
<gene>
    <name evidence="2" type="ORF">ACFOUO_09655</name>
</gene>
<evidence type="ECO:0000313" key="3">
    <source>
        <dbReference type="Proteomes" id="UP001595843"/>
    </source>
</evidence>
<protein>
    <recommendedName>
        <fullName evidence="4">Regulatory protein YrvL</fullName>
    </recommendedName>
</protein>